<evidence type="ECO:0000313" key="3">
    <source>
        <dbReference type="Proteomes" id="UP000664699"/>
    </source>
</evidence>
<name>A0ABS3EQ48_9HYPH</name>
<feature type="chain" id="PRO_5047250959" description="TNase-like domain-containing protein" evidence="1">
    <location>
        <begin position="21"/>
        <end position="202"/>
    </location>
</feature>
<keyword evidence="3" id="KW-1185">Reference proteome</keyword>
<dbReference type="RefSeq" id="WP_207135744.1">
    <property type="nucleotide sequence ID" value="NZ_JAFLNA010000018.1"/>
</dbReference>
<evidence type="ECO:0000256" key="1">
    <source>
        <dbReference type="SAM" id="SignalP"/>
    </source>
</evidence>
<evidence type="ECO:0008006" key="4">
    <source>
        <dbReference type="Google" id="ProtNLM"/>
    </source>
</evidence>
<gene>
    <name evidence="2" type="ORF">JZX89_25495</name>
</gene>
<dbReference type="EMBL" id="JAFLNA010000018">
    <property type="protein sequence ID" value="MBO0134099.1"/>
    <property type="molecule type" value="Genomic_DNA"/>
</dbReference>
<feature type="signal peptide" evidence="1">
    <location>
        <begin position="1"/>
        <end position="20"/>
    </location>
</feature>
<reference evidence="2 3" key="1">
    <citation type="submission" date="2021-03" db="EMBL/GenBank/DDBJ databases">
        <title>Whole genome sequence of Agrobacterium sp. strain Rnr.</title>
        <authorList>
            <person name="Mafakheri H."/>
            <person name="Taghavi S.M."/>
            <person name="Nemanja K."/>
            <person name="Osdaghi E."/>
        </authorList>
    </citation>
    <scope>NUCLEOTIDE SEQUENCE [LARGE SCALE GENOMIC DNA]</scope>
    <source>
        <strain evidence="2 3">Rnr</strain>
    </source>
</reference>
<sequence>MIRTIITALVSCAMATQAFAVPAINKDYVKSLAAPGKTALVIEYYDGNGKVVDRKGYATASGFKALSGTDFKIDEKTTVHLYGLQACKGDLVNRTEDYAGTCDDYALKQLQVMLQSAKVVFCRAFVSEQGAPMQNATCYGYYNYPGAMDSVDNFEEQLLSIGALRLAKKPDGSVERPDLQEAENLGKKGDFGMWADQRVKSQ</sequence>
<comment type="caution">
    <text evidence="2">The sequence shown here is derived from an EMBL/GenBank/DDBJ whole genome shotgun (WGS) entry which is preliminary data.</text>
</comment>
<proteinExistence type="predicted"/>
<dbReference type="Proteomes" id="UP000664699">
    <property type="component" value="Unassembled WGS sequence"/>
</dbReference>
<evidence type="ECO:0000313" key="2">
    <source>
        <dbReference type="EMBL" id="MBO0134099.1"/>
    </source>
</evidence>
<protein>
    <recommendedName>
        <fullName evidence="4">TNase-like domain-containing protein</fullName>
    </recommendedName>
</protein>
<keyword evidence="1" id="KW-0732">Signal</keyword>
<accession>A0ABS3EQ48</accession>
<organism evidence="2 3">
    <name type="scientific">Agrobacterium burrii</name>
    <dbReference type="NCBI Taxonomy" id="2815339"/>
    <lineage>
        <taxon>Bacteria</taxon>
        <taxon>Pseudomonadati</taxon>
        <taxon>Pseudomonadota</taxon>
        <taxon>Alphaproteobacteria</taxon>
        <taxon>Hyphomicrobiales</taxon>
        <taxon>Rhizobiaceae</taxon>
        <taxon>Rhizobium/Agrobacterium group</taxon>
        <taxon>Agrobacterium</taxon>
        <taxon>Agrobacterium tumefaciens complex</taxon>
    </lineage>
</organism>